<feature type="region of interest" description="Disordered" evidence="1">
    <location>
        <begin position="62"/>
        <end position="93"/>
    </location>
</feature>
<feature type="compositionally biased region" description="Low complexity" evidence="1">
    <location>
        <begin position="16"/>
        <end position="34"/>
    </location>
</feature>
<sequence>MSLKSVFQRKSRNYDSDSTGYSSSSDVSSPLSGSQFILRPATGQSICSDQSLYHTLEYEQYPTSSNYTSPSSSLSTSENGDAEESDDGSTIRPQSVLTIRSLKSTTTAKIVACKTAFSSLAIRTRRSRPPLINFNRPEEPQNTEDFLDFDESPPAQRQNDDVSLEDLFNAMKIQEDSLPISDGTFSVSSTIRRKQIMIKEPDDSSKIYFDYRSKKRLPLPFLNRGSKPRSILKKEPSLSFTHLYEAIDGDHLSPLPDDVRPVIPKRPAVQPMRLFPPCNQFQPRRMDRCRTQTPPTVKKRQKMPSLHSTDHGSVNLTWSRRLGNKLFAKSSSDLRI</sequence>
<evidence type="ECO:0000256" key="1">
    <source>
        <dbReference type="SAM" id="MobiDB-lite"/>
    </source>
</evidence>
<organism evidence="2 3">
    <name type="scientific">Ancylostoma ceylanicum</name>
    <dbReference type="NCBI Taxonomy" id="53326"/>
    <lineage>
        <taxon>Eukaryota</taxon>
        <taxon>Metazoa</taxon>
        <taxon>Ecdysozoa</taxon>
        <taxon>Nematoda</taxon>
        <taxon>Chromadorea</taxon>
        <taxon>Rhabditida</taxon>
        <taxon>Rhabditina</taxon>
        <taxon>Rhabditomorpha</taxon>
        <taxon>Strongyloidea</taxon>
        <taxon>Ancylostomatidae</taxon>
        <taxon>Ancylostomatinae</taxon>
        <taxon>Ancylostoma</taxon>
    </lineage>
</organism>
<feature type="region of interest" description="Disordered" evidence="1">
    <location>
        <begin position="130"/>
        <end position="156"/>
    </location>
</feature>
<evidence type="ECO:0000313" key="2">
    <source>
        <dbReference type="EMBL" id="EYC11493.1"/>
    </source>
</evidence>
<protein>
    <submittedName>
        <fullName evidence="2">Uncharacterized protein</fullName>
    </submittedName>
</protein>
<feature type="region of interest" description="Disordered" evidence="1">
    <location>
        <begin position="1"/>
        <end position="34"/>
    </location>
</feature>
<comment type="caution">
    <text evidence="2">The sequence shown here is derived from an EMBL/GenBank/DDBJ whole genome shotgun (WGS) entry which is preliminary data.</text>
</comment>
<dbReference type="AlphaFoldDB" id="A0A016UA83"/>
<name>A0A016UA83_9BILA</name>
<proteinExistence type="predicted"/>
<reference evidence="3" key="1">
    <citation type="journal article" date="2015" name="Nat. Genet.">
        <title>The genome and transcriptome of the zoonotic hookworm Ancylostoma ceylanicum identify infection-specific gene families.</title>
        <authorList>
            <person name="Schwarz E.M."/>
            <person name="Hu Y."/>
            <person name="Antoshechkin I."/>
            <person name="Miller M.M."/>
            <person name="Sternberg P.W."/>
            <person name="Aroian R.V."/>
        </authorList>
    </citation>
    <scope>NUCLEOTIDE SEQUENCE</scope>
    <source>
        <strain evidence="3">HY135</strain>
    </source>
</reference>
<gene>
    <name evidence="2" type="primary">Acey_s0050.g1941</name>
    <name evidence="2" type="synonym">Acey-K07G5.4</name>
    <name evidence="2" type="ORF">Y032_0050g1941</name>
</gene>
<keyword evidence="3" id="KW-1185">Reference proteome</keyword>
<evidence type="ECO:0000313" key="3">
    <source>
        <dbReference type="Proteomes" id="UP000024635"/>
    </source>
</evidence>
<feature type="compositionally biased region" description="Low complexity" evidence="1">
    <location>
        <begin position="63"/>
        <end position="77"/>
    </location>
</feature>
<dbReference type="OrthoDB" id="5819165at2759"/>
<dbReference type="Proteomes" id="UP000024635">
    <property type="component" value="Unassembled WGS sequence"/>
</dbReference>
<feature type="compositionally biased region" description="Acidic residues" evidence="1">
    <location>
        <begin position="141"/>
        <end position="151"/>
    </location>
</feature>
<dbReference type="EMBL" id="JARK01001386">
    <property type="protein sequence ID" value="EYC11493.1"/>
    <property type="molecule type" value="Genomic_DNA"/>
</dbReference>
<feature type="region of interest" description="Disordered" evidence="1">
    <location>
        <begin position="290"/>
        <end position="312"/>
    </location>
</feature>
<accession>A0A016UA83</accession>